<evidence type="ECO:0000256" key="2">
    <source>
        <dbReference type="ARBA" id="ARBA00006617"/>
    </source>
</evidence>
<dbReference type="AlphaFoldDB" id="A0A8H7DTB1"/>
<feature type="compositionally biased region" description="Acidic residues" evidence="3">
    <location>
        <begin position="197"/>
        <end position="216"/>
    </location>
</feature>
<sequence length="642" mass="68464">MSMSAKRPRTLSSSHSSSTSSTTTTSPPPKSSRTIHSPNGEATDPHSSHPFLCTLPPTCQRRPTPIAHSKDLEAHYARCHAQVCAEVGCGCVFPDDRLLALHQTECHDPLAAIRKDRGEKIFACHLASCPRLFSTPKTRRLHLIQAHGFPKEYFFAVTNKGIGGLLRKWGDGASMIRGQWKPREKKTDQGVQGGSESADDSDDSESDDSEGSEVMEVDGKDGYDHADTTPKASARATRTLDDTDMDKIADSLSSLSLVPASVRFGRGGKTTGFAYNSTAHTVHPVDSHLNGSNTPRDAHGPQQNGQDERRHQDRRSGSDGGKGRANPRARGAMRVRGRGRGSAPGQVNGGVGMKVDQNSPIVPSAPGVLGTAHPNHRGRGGNNLGESRGLVRGVPGRGRVGKSALLVGATGQTGRQLLQQLLSSNDFSRIGEYGRRVTSADNISVGKDKLEQKVIDFESLKESEWKDGKWDVVFITLGTTRALAGSASAFEKIDREYVLKAAKAARSDDPVHAQRVVYCSATMANPKSSSLYTRSKGLTEEGLASLGYSDTIVFRPGFLKGAAREDTRIAETIGGYFIGFLSHFTSSLEIEISTLAKSMRIAGSLGSSALPATAEAAKAGPSDAPFTVIGNRGAIKLAESEA</sequence>
<dbReference type="Proteomes" id="UP000623687">
    <property type="component" value="Unassembled WGS sequence"/>
</dbReference>
<evidence type="ECO:0000256" key="1">
    <source>
        <dbReference type="ARBA" id="ARBA00004450"/>
    </source>
</evidence>
<dbReference type="GeneID" id="59376578"/>
<feature type="compositionally biased region" description="Low complexity" evidence="3">
    <location>
        <begin position="10"/>
        <end position="25"/>
    </location>
</feature>
<feature type="region of interest" description="Disordered" evidence="3">
    <location>
        <begin position="283"/>
        <end position="351"/>
    </location>
</feature>
<proteinExistence type="inferred from homology"/>
<feature type="domain" description="C2H2-type" evidence="4">
    <location>
        <begin position="124"/>
        <end position="147"/>
    </location>
</feature>
<dbReference type="EMBL" id="JACETU010000004">
    <property type="protein sequence ID" value="KAF7431043.1"/>
    <property type="molecule type" value="Genomic_DNA"/>
</dbReference>
<protein>
    <submittedName>
        <fullName evidence="5">Protein fmp52, mitochondrial</fullName>
    </submittedName>
</protein>
<dbReference type="Gene3D" id="3.40.50.720">
    <property type="entry name" value="NAD(P)-binding Rossmann-like Domain"/>
    <property type="match status" value="1"/>
</dbReference>
<accession>A0A8H7DTB1</accession>
<feature type="compositionally biased region" description="Polar residues" evidence="3">
    <location>
        <begin position="289"/>
        <end position="305"/>
    </location>
</feature>
<evidence type="ECO:0000259" key="4">
    <source>
        <dbReference type="PROSITE" id="PS00028"/>
    </source>
</evidence>
<comment type="caution">
    <text evidence="5">The sequence shown here is derived from an EMBL/GenBank/DDBJ whole genome shotgun (WGS) entry which is preliminary data.</text>
</comment>
<dbReference type="GO" id="GO:0005741">
    <property type="term" value="C:mitochondrial outer membrane"/>
    <property type="evidence" value="ECO:0007669"/>
    <property type="project" value="UniProtKB-SubCell"/>
</dbReference>
<feature type="region of interest" description="Disordered" evidence="3">
    <location>
        <begin position="177"/>
        <end position="238"/>
    </location>
</feature>
<dbReference type="PANTHER" id="PTHR14097:SF7">
    <property type="entry name" value="OXIDOREDUCTASE HTATIP2"/>
    <property type="match status" value="1"/>
</dbReference>
<comment type="subcellular location">
    <subcellularLocation>
        <location evidence="1">Mitochondrion outer membrane</location>
        <topology evidence="1">Peripheral membrane protein</topology>
    </subcellularLocation>
</comment>
<dbReference type="InterPro" id="IPR013087">
    <property type="entry name" value="Znf_C2H2_type"/>
</dbReference>
<evidence type="ECO:0000313" key="6">
    <source>
        <dbReference type="Proteomes" id="UP000623687"/>
    </source>
</evidence>
<dbReference type="OrthoDB" id="430436at2759"/>
<feature type="compositionally biased region" description="Basic residues" evidence="3">
    <location>
        <begin position="325"/>
        <end position="339"/>
    </location>
</feature>
<keyword evidence="6" id="KW-1185">Reference proteome</keyword>
<dbReference type="PROSITE" id="PS00028">
    <property type="entry name" value="ZINC_FINGER_C2H2_1"/>
    <property type="match status" value="1"/>
</dbReference>
<dbReference type="PANTHER" id="PTHR14097">
    <property type="entry name" value="OXIDOREDUCTASE HTATIP2"/>
    <property type="match status" value="1"/>
</dbReference>
<name>A0A8H7DTB1_PLEOS</name>
<comment type="similarity">
    <text evidence="2">Belongs to the FMP52 family.</text>
</comment>
<evidence type="ECO:0000313" key="5">
    <source>
        <dbReference type="EMBL" id="KAF7431043.1"/>
    </source>
</evidence>
<dbReference type="SMART" id="SM00355">
    <property type="entry name" value="ZnF_C2H2"/>
    <property type="match status" value="2"/>
</dbReference>
<feature type="region of interest" description="Disordered" evidence="3">
    <location>
        <begin position="1"/>
        <end position="48"/>
    </location>
</feature>
<organism evidence="5 6">
    <name type="scientific">Pleurotus ostreatus</name>
    <name type="common">Oyster mushroom</name>
    <name type="synonym">White-rot fungus</name>
    <dbReference type="NCBI Taxonomy" id="5322"/>
    <lineage>
        <taxon>Eukaryota</taxon>
        <taxon>Fungi</taxon>
        <taxon>Dikarya</taxon>
        <taxon>Basidiomycota</taxon>
        <taxon>Agaricomycotina</taxon>
        <taxon>Agaricomycetes</taxon>
        <taxon>Agaricomycetidae</taxon>
        <taxon>Agaricales</taxon>
        <taxon>Pleurotineae</taxon>
        <taxon>Pleurotaceae</taxon>
        <taxon>Pleurotus</taxon>
    </lineage>
</organism>
<feature type="compositionally biased region" description="Basic and acidic residues" evidence="3">
    <location>
        <begin position="306"/>
        <end position="317"/>
    </location>
</feature>
<dbReference type="VEuPathDB" id="FungiDB:PC9H_006760"/>
<reference evidence="5" key="1">
    <citation type="submission" date="2019-07" db="EMBL/GenBank/DDBJ databases">
        <authorList>
            <person name="Palmer J.M."/>
        </authorList>
    </citation>
    <scope>NUCLEOTIDE SEQUENCE</scope>
    <source>
        <strain evidence="5">PC9</strain>
    </source>
</reference>
<dbReference type="GO" id="GO:0051170">
    <property type="term" value="P:import into nucleus"/>
    <property type="evidence" value="ECO:0007669"/>
    <property type="project" value="TreeGrafter"/>
</dbReference>
<feature type="compositionally biased region" description="Basic and acidic residues" evidence="3">
    <location>
        <begin position="217"/>
        <end position="228"/>
    </location>
</feature>
<dbReference type="RefSeq" id="XP_036632321.1">
    <property type="nucleotide sequence ID" value="XM_036776302.1"/>
</dbReference>
<evidence type="ECO:0000256" key="3">
    <source>
        <dbReference type="SAM" id="MobiDB-lite"/>
    </source>
</evidence>
<dbReference type="SUPFAM" id="SSF51735">
    <property type="entry name" value="NAD(P)-binding Rossmann-fold domains"/>
    <property type="match status" value="1"/>
</dbReference>
<feature type="region of interest" description="Disordered" evidence="3">
    <location>
        <begin position="376"/>
        <end position="395"/>
    </location>
</feature>
<gene>
    <name evidence="5" type="primary">FMP52</name>
    <name evidence="5" type="ORF">PC9H_006760</name>
</gene>
<dbReference type="InterPro" id="IPR036291">
    <property type="entry name" value="NAD(P)-bd_dom_sf"/>
</dbReference>